<dbReference type="SUPFAM" id="SSF52777">
    <property type="entry name" value="CoA-dependent acyltransferases"/>
    <property type="match status" value="1"/>
</dbReference>
<evidence type="ECO:0000259" key="10">
    <source>
        <dbReference type="PROSITE" id="PS51826"/>
    </source>
</evidence>
<name>A0A521BE74_9BACT</name>
<dbReference type="InterPro" id="IPR004167">
    <property type="entry name" value="PSBD"/>
</dbReference>
<evidence type="ECO:0000256" key="8">
    <source>
        <dbReference type="SAM" id="MobiDB-lite"/>
    </source>
</evidence>
<comment type="subunit">
    <text evidence="3">Forms a 24-polypeptide structural core with octahedral symmetry.</text>
</comment>
<dbReference type="Gene3D" id="4.10.320.10">
    <property type="entry name" value="E3-binding domain"/>
    <property type="match status" value="1"/>
</dbReference>
<feature type="domain" description="Lipoyl-binding" evidence="9">
    <location>
        <begin position="1"/>
        <end position="71"/>
    </location>
</feature>
<dbReference type="InterPro" id="IPR001078">
    <property type="entry name" value="2-oxoacid_DH_actylTfrase"/>
</dbReference>
<keyword evidence="12" id="KW-1185">Reference proteome</keyword>
<dbReference type="Pfam" id="PF00364">
    <property type="entry name" value="Biotin_lipoyl"/>
    <property type="match status" value="1"/>
</dbReference>
<feature type="region of interest" description="Disordered" evidence="8">
    <location>
        <begin position="75"/>
        <end position="120"/>
    </location>
</feature>
<dbReference type="InterPro" id="IPR050743">
    <property type="entry name" value="2-oxoacid_DH_E2_comp"/>
</dbReference>
<comment type="similarity">
    <text evidence="2 7">Belongs to the 2-oxoacid dehydrogenase family.</text>
</comment>
<dbReference type="PROSITE" id="PS50968">
    <property type="entry name" value="BIOTINYL_LIPOYL"/>
    <property type="match status" value="1"/>
</dbReference>
<dbReference type="AlphaFoldDB" id="A0A521BE74"/>
<dbReference type="InterPro" id="IPR011053">
    <property type="entry name" value="Single_hybrid_motif"/>
</dbReference>
<dbReference type="InterPro" id="IPR023213">
    <property type="entry name" value="CAT-like_dom_sf"/>
</dbReference>
<evidence type="ECO:0000256" key="7">
    <source>
        <dbReference type="RuleBase" id="RU003423"/>
    </source>
</evidence>
<gene>
    <name evidence="11" type="ORF">SAMN06265218_10336</name>
</gene>
<evidence type="ECO:0000256" key="1">
    <source>
        <dbReference type="ARBA" id="ARBA00001938"/>
    </source>
</evidence>
<dbReference type="SUPFAM" id="SSF47005">
    <property type="entry name" value="Peripheral subunit-binding domain of 2-oxo acid dehydrogenase complex"/>
    <property type="match status" value="1"/>
</dbReference>
<reference evidence="11 12" key="1">
    <citation type="submission" date="2017-05" db="EMBL/GenBank/DDBJ databases">
        <authorList>
            <person name="Varghese N."/>
            <person name="Submissions S."/>
        </authorList>
    </citation>
    <scope>NUCLEOTIDE SEQUENCE [LARGE SCALE GENOMIC DNA]</scope>
    <source>
        <strain evidence="11 12">DSM 21194</strain>
    </source>
</reference>
<dbReference type="Gene3D" id="3.30.559.10">
    <property type="entry name" value="Chloramphenicol acetyltransferase-like domain"/>
    <property type="match status" value="1"/>
</dbReference>
<protein>
    <recommendedName>
        <fullName evidence="7">Dihydrolipoamide acetyltransferase component of pyruvate dehydrogenase complex</fullName>
        <ecNumber evidence="7">2.3.1.-</ecNumber>
    </recommendedName>
</protein>
<dbReference type="Gene3D" id="2.40.50.100">
    <property type="match status" value="1"/>
</dbReference>
<dbReference type="EMBL" id="FXTH01000003">
    <property type="protein sequence ID" value="SMO45374.1"/>
    <property type="molecule type" value="Genomic_DNA"/>
</dbReference>
<dbReference type="Proteomes" id="UP000317593">
    <property type="component" value="Unassembled WGS sequence"/>
</dbReference>
<feature type="domain" description="Peripheral subunit-binding (PSBD)" evidence="10">
    <location>
        <begin position="122"/>
        <end position="159"/>
    </location>
</feature>
<evidence type="ECO:0000259" key="9">
    <source>
        <dbReference type="PROSITE" id="PS50968"/>
    </source>
</evidence>
<proteinExistence type="inferred from homology"/>
<dbReference type="GO" id="GO:0031405">
    <property type="term" value="F:lipoic acid binding"/>
    <property type="evidence" value="ECO:0007669"/>
    <property type="project" value="TreeGrafter"/>
</dbReference>
<evidence type="ECO:0000256" key="5">
    <source>
        <dbReference type="ARBA" id="ARBA00022823"/>
    </source>
</evidence>
<dbReference type="PANTHER" id="PTHR43178">
    <property type="entry name" value="DIHYDROLIPOAMIDE ACETYLTRANSFERASE COMPONENT OF PYRUVATE DEHYDROGENASE COMPLEX"/>
    <property type="match status" value="1"/>
</dbReference>
<evidence type="ECO:0000313" key="12">
    <source>
        <dbReference type="Proteomes" id="UP000317593"/>
    </source>
</evidence>
<keyword evidence="5 7" id="KW-0450">Lipoyl</keyword>
<dbReference type="EC" id="2.3.1.-" evidence="7"/>
<evidence type="ECO:0000256" key="6">
    <source>
        <dbReference type="ARBA" id="ARBA00023315"/>
    </source>
</evidence>
<dbReference type="GO" id="GO:0005737">
    <property type="term" value="C:cytoplasm"/>
    <property type="evidence" value="ECO:0007669"/>
    <property type="project" value="TreeGrafter"/>
</dbReference>
<dbReference type="GO" id="GO:0016407">
    <property type="term" value="F:acetyltransferase activity"/>
    <property type="evidence" value="ECO:0007669"/>
    <property type="project" value="TreeGrafter"/>
</dbReference>
<evidence type="ECO:0000313" key="11">
    <source>
        <dbReference type="EMBL" id="SMO45374.1"/>
    </source>
</evidence>
<keyword evidence="11" id="KW-0670">Pyruvate</keyword>
<accession>A0A521BE74</accession>
<dbReference type="Pfam" id="PF02817">
    <property type="entry name" value="E3_binding"/>
    <property type="match status" value="1"/>
</dbReference>
<comment type="cofactor">
    <cofactor evidence="1 7">
        <name>(R)-lipoate</name>
        <dbReference type="ChEBI" id="CHEBI:83088"/>
    </cofactor>
</comment>
<evidence type="ECO:0000256" key="2">
    <source>
        <dbReference type="ARBA" id="ARBA00007317"/>
    </source>
</evidence>
<keyword evidence="4 7" id="KW-0808">Transferase</keyword>
<keyword evidence="6 7" id="KW-0012">Acyltransferase</keyword>
<dbReference type="PANTHER" id="PTHR43178:SF5">
    <property type="entry name" value="LIPOAMIDE ACYLTRANSFERASE COMPONENT OF BRANCHED-CHAIN ALPHA-KETO ACID DEHYDROGENASE COMPLEX, MITOCHONDRIAL"/>
    <property type="match status" value="1"/>
</dbReference>
<evidence type="ECO:0000256" key="3">
    <source>
        <dbReference type="ARBA" id="ARBA00011484"/>
    </source>
</evidence>
<dbReference type="PROSITE" id="PS51826">
    <property type="entry name" value="PSBD"/>
    <property type="match status" value="1"/>
</dbReference>
<evidence type="ECO:0000256" key="4">
    <source>
        <dbReference type="ARBA" id="ARBA00022679"/>
    </source>
</evidence>
<dbReference type="Pfam" id="PF00198">
    <property type="entry name" value="2-oxoacid_dh"/>
    <property type="match status" value="1"/>
</dbReference>
<sequence length="402" mass="43835">MPSLGSQMIEARLIQWLVKPGDTVKRGDIIGEIDTEKGLIDIEVFEDGVVTELVSEEGEVIPVGSVMAVIDGEDEGEKAKAKLASPPEEPEKKEPRKKREKAATPPEQPETASREVPLHRVKASPLARRVAEDLQVDLSKVKGSGAEGTIHKKDVEAFAKQKAADETFEKELDMAEHLSAAGTGGMRQAIAAAMSRSNREIPHYYLETEIDMKVPLDWLNEQNKERAVSDRLLPPMLLIKAVANVLTELPALNGFWTDEAMHVEEGIHIGFAIALRQGGLVIPAILNADLKSLEETRSAFVDMVMRAREGHLRSREISSATITVTSLGERGADKVYGVIYPPQVALVGFGKIAKRPQTVDGAIGIRPTLSVVLAGDHRASDGHTGSRFLEKLNEQLQHPEAL</sequence>
<dbReference type="CDD" id="cd06849">
    <property type="entry name" value="lipoyl_domain"/>
    <property type="match status" value="1"/>
</dbReference>
<dbReference type="InterPro" id="IPR000089">
    <property type="entry name" value="Biotin_lipoyl"/>
</dbReference>
<dbReference type="InterPro" id="IPR036625">
    <property type="entry name" value="E3-bd_dom_sf"/>
</dbReference>
<dbReference type="SUPFAM" id="SSF51230">
    <property type="entry name" value="Single hybrid motif"/>
    <property type="match status" value="1"/>
</dbReference>
<organism evidence="11 12">
    <name type="scientific">Fodinibius sediminis</name>
    <dbReference type="NCBI Taxonomy" id="1214077"/>
    <lineage>
        <taxon>Bacteria</taxon>
        <taxon>Pseudomonadati</taxon>
        <taxon>Balneolota</taxon>
        <taxon>Balneolia</taxon>
        <taxon>Balneolales</taxon>
        <taxon>Balneolaceae</taxon>
        <taxon>Fodinibius</taxon>
    </lineage>
</organism>